<evidence type="ECO:0000256" key="1">
    <source>
        <dbReference type="SAM" id="MobiDB-lite"/>
    </source>
</evidence>
<dbReference type="EMBL" id="CBLX010000023">
    <property type="protein sequence ID" value="CDG40705.1"/>
    <property type="molecule type" value="Genomic_DNA"/>
</dbReference>
<evidence type="ECO:0000313" key="2">
    <source>
        <dbReference type="EMBL" id="CDG40705.1"/>
    </source>
</evidence>
<name>A0A060QII0_9PROT</name>
<reference evidence="2 3" key="2">
    <citation type="journal article" date="2014" name="PLoS ONE">
        <title>Evolution of mitochondria reconstructed from the energy metabolism of living bacteria.</title>
        <authorList>
            <person name="Degli Esposti M."/>
            <person name="Chouaia B."/>
            <person name="Comandatore F."/>
            <person name="Crotti E."/>
            <person name="Sassera D."/>
            <person name="Lievens P.M."/>
            <person name="Daffonchio D."/>
            <person name="Bandi C."/>
        </authorList>
    </citation>
    <scope>NUCLEOTIDE SEQUENCE [LARGE SCALE GENOMIC DNA]</scope>
    <source>
        <strain evidence="2 3">SF2.1</strain>
    </source>
</reference>
<protein>
    <submittedName>
        <fullName evidence="2">Uncharacterized protein</fullName>
    </submittedName>
</protein>
<evidence type="ECO:0000313" key="3">
    <source>
        <dbReference type="Proteomes" id="UP000027583"/>
    </source>
</evidence>
<dbReference type="AlphaFoldDB" id="A0A060QII0"/>
<proteinExistence type="predicted"/>
<feature type="region of interest" description="Disordered" evidence="1">
    <location>
        <begin position="23"/>
        <end position="46"/>
    </location>
</feature>
<sequence>MASEPDNPLSPASIYLFRQGLGVSGGNRDRFSVPRASAGPEARRYS</sequence>
<organism evidence="2 3">
    <name type="scientific">Asaia bogorensis</name>
    <dbReference type="NCBI Taxonomy" id="91915"/>
    <lineage>
        <taxon>Bacteria</taxon>
        <taxon>Pseudomonadati</taxon>
        <taxon>Pseudomonadota</taxon>
        <taxon>Alphaproteobacteria</taxon>
        <taxon>Acetobacterales</taxon>
        <taxon>Acetobacteraceae</taxon>
        <taxon>Asaia</taxon>
    </lineage>
</organism>
<dbReference type="Proteomes" id="UP000027583">
    <property type="component" value="Unassembled WGS sequence"/>
</dbReference>
<accession>A0A060QII0</accession>
<reference evidence="2 3" key="1">
    <citation type="journal article" date="2014" name="Genome Biol. Evol.">
        <title>Acetic acid bacteria genomes reveal functional traits for adaptation to life in insect guts.</title>
        <authorList>
            <person name="Chouaia B."/>
            <person name="Gaiarsa S."/>
            <person name="Crotti E."/>
            <person name="Comandatore F."/>
            <person name="Degli Esposti M."/>
            <person name="Ricci I."/>
            <person name="Alma A."/>
            <person name="Favia G."/>
            <person name="Bandi C."/>
            <person name="Daffonchio D."/>
        </authorList>
    </citation>
    <scope>NUCLEOTIDE SEQUENCE [LARGE SCALE GENOMIC DNA]</scope>
    <source>
        <strain evidence="2 3">SF2.1</strain>
    </source>
</reference>
<comment type="caution">
    <text evidence="2">The sequence shown here is derived from an EMBL/GenBank/DDBJ whole genome shotgun (WGS) entry which is preliminary data.</text>
</comment>
<gene>
    <name evidence="2" type="ORF">ASAP_2660</name>
</gene>